<evidence type="ECO:0000259" key="11">
    <source>
        <dbReference type="PROSITE" id="PS50893"/>
    </source>
</evidence>
<dbReference type="Gene3D" id="3.40.50.300">
    <property type="entry name" value="P-loop containing nucleotide triphosphate hydrolases"/>
    <property type="match status" value="2"/>
</dbReference>
<keyword evidence="13" id="KW-1185">Reference proteome</keyword>
<dbReference type="AlphaFoldDB" id="D1VU20"/>
<dbReference type="InterPro" id="IPR015856">
    <property type="entry name" value="ABC_transpr_CbiO/EcfA_su"/>
</dbReference>
<dbReference type="CDD" id="cd03225">
    <property type="entry name" value="ABC_cobalt_CbiO_domain1"/>
    <property type="match status" value="1"/>
</dbReference>
<evidence type="ECO:0000256" key="6">
    <source>
        <dbReference type="ARBA" id="ARBA00022741"/>
    </source>
</evidence>
<dbReference type="SMART" id="SM00382">
    <property type="entry name" value="AAA"/>
    <property type="match status" value="2"/>
</dbReference>
<feature type="domain" description="ABC transporter" evidence="11">
    <location>
        <begin position="261"/>
        <end position="471"/>
    </location>
</feature>
<dbReference type="Pfam" id="PF00005">
    <property type="entry name" value="ABC_tran"/>
    <property type="match status" value="2"/>
</dbReference>
<dbReference type="InterPro" id="IPR017871">
    <property type="entry name" value="ABC_transporter-like_CS"/>
</dbReference>
<dbReference type="PANTHER" id="PTHR43553">
    <property type="entry name" value="HEAVY METAL TRANSPORTER"/>
    <property type="match status" value="1"/>
</dbReference>
<keyword evidence="7 12" id="KW-0067">ATP-binding</keyword>
<evidence type="ECO:0000256" key="3">
    <source>
        <dbReference type="ARBA" id="ARBA00022448"/>
    </source>
</evidence>
<dbReference type="InterPro" id="IPR003439">
    <property type="entry name" value="ABC_transporter-like_ATP-bd"/>
</dbReference>
<dbReference type="EMBL" id="ADDO01000052">
    <property type="protein sequence ID" value="EFA89962.1"/>
    <property type="molecule type" value="Genomic_DNA"/>
</dbReference>
<dbReference type="PANTHER" id="PTHR43553:SF23">
    <property type="entry name" value="ABC TRANSPORTER ATP-BINDING COMPONENT"/>
    <property type="match status" value="1"/>
</dbReference>
<keyword evidence="4" id="KW-1003">Cell membrane</keyword>
<evidence type="ECO:0000256" key="8">
    <source>
        <dbReference type="ARBA" id="ARBA00022967"/>
    </source>
</evidence>
<dbReference type="Proteomes" id="UP000005711">
    <property type="component" value="Unassembled WGS sequence"/>
</dbReference>
<evidence type="ECO:0000256" key="5">
    <source>
        <dbReference type="ARBA" id="ARBA00022737"/>
    </source>
</evidence>
<evidence type="ECO:0000313" key="12">
    <source>
        <dbReference type="EMBL" id="EFA89962.1"/>
    </source>
</evidence>
<comment type="subcellular location">
    <subcellularLocation>
        <location evidence="1">Cell membrane</location>
        <topology evidence="1">Peripheral membrane protein</topology>
    </subcellularLocation>
</comment>
<feature type="domain" description="ABC transporter" evidence="11">
    <location>
        <begin position="2"/>
        <end position="244"/>
    </location>
</feature>
<evidence type="ECO:0000256" key="1">
    <source>
        <dbReference type="ARBA" id="ARBA00004202"/>
    </source>
</evidence>
<keyword evidence="8" id="KW-1278">Translocase</keyword>
<comment type="caution">
    <text evidence="12">The sequence shown here is derived from an EMBL/GenBank/DDBJ whole genome shotgun (WGS) entry which is preliminary data.</text>
</comment>
<dbReference type="RefSeq" id="WP_004825041.1">
    <property type="nucleotide sequence ID" value="NZ_ADDO01000052.1"/>
</dbReference>
<evidence type="ECO:0000256" key="2">
    <source>
        <dbReference type="ARBA" id="ARBA00005417"/>
    </source>
</evidence>
<organism evidence="12 13">
    <name type="scientific">Peptoniphilus lacrimalis 315-B</name>
    <dbReference type="NCBI Taxonomy" id="596330"/>
    <lineage>
        <taxon>Bacteria</taxon>
        <taxon>Bacillati</taxon>
        <taxon>Bacillota</taxon>
        <taxon>Tissierellia</taxon>
        <taxon>Tissierellales</taxon>
        <taxon>Peptoniphilaceae</taxon>
        <taxon>Peptoniphilus</taxon>
    </lineage>
</organism>
<proteinExistence type="inferred from homology"/>
<name>D1VU20_9FIRM</name>
<dbReference type="InterPro" id="IPR027417">
    <property type="entry name" value="P-loop_NTPase"/>
</dbReference>
<dbReference type="InterPro" id="IPR003593">
    <property type="entry name" value="AAA+_ATPase"/>
</dbReference>
<evidence type="ECO:0000256" key="4">
    <source>
        <dbReference type="ARBA" id="ARBA00022475"/>
    </source>
</evidence>
<dbReference type="GO" id="GO:0005524">
    <property type="term" value="F:ATP binding"/>
    <property type="evidence" value="ECO:0007669"/>
    <property type="project" value="UniProtKB-KW"/>
</dbReference>
<dbReference type="GO" id="GO:0042626">
    <property type="term" value="F:ATPase-coupled transmembrane transporter activity"/>
    <property type="evidence" value="ECO:0007669"/>
    <property type="project" value="TreeGrafter"/>
</dbReference>
<evidence type="ECO:0000256" key="10">
    <source>
        <dbReference type="ARBA" id="ARBA00025157"/>
    </source>
</evidence>
<dbReference type="PROSITE" id="PS00211">
    <property type="entry name" value="ABC_TRANSPORTER_1"/>
    <property type="match status" value="2"/>
</dbReference>
<sequence>MLEFKNFSLEYTNSLNIKEKIFENINVSFKKASINVITGQSGSGKSTLLKTINGIIPEITGAKLSGELVYNGKNLFEEDITQRSGIISTVFQNPKNQFFAVNSLDEIAFALENRNIPREEIFERIKHYTEILSTKRLLDRDLLKLSGGEKQLVAISSVAVMDNDIYIFDEPSASVDNNSIEKLARVLQILKDMGKIIIIAEHRLYYLKNILDKLLIIKNKSLISYDKDEINQELINRHNLRSLDKIEKSELKNDNFIQKNLHDKSYNKYDKLICKNFYCKYRDKDKEIFDFSISFNEGIYFIIGENGIGKTSFIRNMCGLNKKQKGELYYNNEKVKNPNSLISLVMQDVNYQIFTESLLSEISIVTDDNSLKEETLKKFGLWEKKDFHPQSLSGGEKQRLMLALAYASPKEIVILDEPTSGLCHKSMINLIKILKKMKEQNKIIIIITHDYEFIKMAGGNVVEFVDEKKRN</sequence>
<dbReference type="eggNOG" id="COG1129">
    <property type="taxonomic scope" value="Bacteria"/>
</dbReference>
<accession>D1VU20</accession>
<keyword evidence="3" id="KW-0813">Transport</keyword>
<keyword evidence="9" id="KW-0472">Membrane</keyword>
<dbReference type="InterPro" id="IPR050095">
    <property type="entry name" value="ECF_ABC_transporter_ATP-bd"/>
</dbReference>
<comment type="similarity">
    <text evidence="2">Belongs to the ABC transporter superfamily.</text>
</comment>
<dbReference type="PROSITE" id="PS50893">
    <property type="entry name" value="ABC_TRANSPORTER_2"/>
    <property type="match status" value="2"/>
</dbReference>
<protein>
    <submittedName>
        <fullName evidence="12">ABC transporter, ATP-binding protein</fullName>
    </submittedName>
</protein>
<reference evidence="12 13" key="1">
    <citation type="submission" date="2009-12" db="EMBL/GenBank/DDBJ databases">
        <title>Genome Sequence of Peptoniphilus lacrimalis 315-B.</title>
        <authorList>
            <person name="Durkin A.S."/>
            <person name="Madupu R."/>
            <person name="Torralba M."/>
            <person name="Methe B."/>
            <person name="Sutton G."/>
            <person name="Strausberg R.L."/>
            <person name="Nelson K.E."/>
        </authorList>
    </citation>
    <scope>NUCLEOTIDE SEQUENCE [LARGE SCALE GENOMIC DNA]</scope>
    <source>
        <strain evidence="12 13">315-B</strain>
    </source>
</reference>
<dbReference type="GO" id="GO:0016887">
    <property type="term" value="F:ATP hydrolysis activity"/>
    <property type="evidence" value="ECO:0007669"/>
    <property type="project" value="InterPro"/>
</dbReference>
<comment type="function">
    <text evidence="10">Probably part of an ABC transporter complex. Responsible for energy coupling to the transport system.</text>
</comment>
<keyword evidence="5" id="KW-0677">Repeat</keyword>
<dbReference type="SUPFAM" id="SSF52540">
    <property type="entry name" value="P-loop containing nucleoside triphosphate hydrolases"/>
    <property type="match status" value="2"/>
</dbReference>
<keyword evidence="6" id="KW-0547">Nucleotide-binding</keyword>
<dbReference type="GO" id="GO:0043190">
    <property type="term" value="C:ATP-binding cassette (ABC) transporter complex"/>
    <property type="evidence" value="ECO:0007669"/>
    <property type="project" value="TreeGrafter"/>
</dbReference>
<evidence type="ECO:0000313" key="13">
    <source>
        <dbReference type="Proteomes" id="UP000005711"/>
    </source>
</evidence>
<evidence type="ECO:0000256" key="7">
    <source>
        <dbReference type="ARBA" id="ARBA00022840"/>
    </source>
</evidence>
<evidence type="ECO:0000256" key="9">
    <source>
        <dbReference type="ARBA" id="ARBA00023136"/>
    </source>
</evidence>
<gene>
    <name evidence="12" type="ORF">HMPREF0628_1513</name>
</gene>